<organism evidence="2 3">
    <name type="scientific">Qiania dongpingensis</name>
    <dbReference type="NCBI Taxonomy" id="2763669"/>
    <lineage>
        <taxon>Bacteria</taxon>
        <taxon>Bacillati</taxon>
        <taxon>Bacillota</taxon>
        <taxon>Clostridia</taxon>
        <taxon>Lachnospirales</taxon>
        <taxon>Lachnospiraceae</taxon>
        <taxon>Qiania</taxon>
    </lineage>
</organism>
<keyword evidence="3" id="KW-1185">Reference proteome</keyword>
<proteinExistence type="predicted"/>
<sequence length="208" mass="24033">MNRQIILRSYLEKDSEALTAVIREAWKYDEFSSPRTAEKLAKIFLYSCLSNQTFTQVAEADGIPVGIIMVKNIKTHKCPLRFRIRQAASIFSLLITKEGRKTAKVFRDVNGIDKELLAGCGRNYQGEIAFFAVSSAYRGSGIGKMLFEKALSYMKSENIRDFYLFTDTSCNYGFYEHQGMKRQCEKEHFFQIGSQKAKMDFFLYDRHL</sequence>
<dbReference type="KEGG" id="qdo:H9Q78_10025"/>
<dbReference type="Pfam" id="PF00583">
    <property type="entry name" value="Acetyltransf_1"/>
    <property type="match status" value="1"/>
</dbReference>
<evidence type="ECO:0000259" key="1">
    <source>
        <dbReference type="PROSITE" id="PS51186"/>
    </source>
</evidence>
<dbReference type="GO" id="GO:0016747">
    <property type="term" value="F:acyltransferase activity, transferring groups other than amino-acyl groups"/>
    <property type="evidence" value="ECO:0007669"/>
    <property type="project" value="InterPro"/>
</dbReference>
<keyword evidence="2" id="KW-0808">Transferase</keyword>
<dbReference type="Gene3D" id="3.40.630.30">
    <property type="match status" value="1"/>
</dbReference>
<accession>A0A7G9G1V5</accession>
<evidence type="ECO:0000313" key="3">
    <source>
        <dbReference type="Proteomes" id="UP000515823"/>
    </source>
</evidence>
<protein>
    <submittedName>
        <fullName evidence="2">GNAT family N-acetyltransferase</fullName>
    </submittedName>
</protein>
<dbReference type="PROSITE" id="PS51186">
    <property type="entry name" value="GNAT"/>
    <property type="match status" value="1"/>
</dbReference>
<reference evidence="2 3" key="1">
    <citation type="submission" date="2020-08" db="EMBL/GenBank/DDBJ databases">
        <authorList>
            <person name="Liu C."/>
            <person name="Sun Q."/>
        </authorList>
    </citation>
    <scope>NUCLEOTIDE SEQUENCE [LARGE SCALE GENOMIC DNA]</scope>
    <source>
        <strain evidence="2 3">NSJ-38</strain>
    </source>
</reference>
<dbReference type="RefSeq" id="WP_249301445.1">
    <property type="nucleotide sequence ID" value="NZ_CP060634.1"/>
</dbReference>
<gene>
    <name evidence="2" type="ORF">H9Q78_10025</name>
</gene>
<dbReference type="CDD" id="cd04301">
    <property type="entry name" value="NAT_SF"/>
    <property type="match status" value="1"/>
</dbReference>
<dbReference type="EMBL" id="CP060634">
    <property type="protein sequence ID" value="QNM04787.1"/>
    <property type="molecule type" value="Genomic_DNA"/>
</dbReference>
<dbReference type="AlphaFoldDB" id="A0A7G9G1V5"/>
<feature type="domain" description="N-acetyltransferase" evidence="1">
    <location>
        <begin position="5"/>
        <end position="204"/>
    </location>
</feature>
<evidence type="ECO:0000313" key="2">
    <source>
        <dbReference type="EMBL" id="QNM04787.1"/>
    </source>
</evidence>
<name>A0A7G9G1V5_9FIRM</name>
<dbReference type="SUPFAM" id="SSF55729">
    <property type="entry name" value="Acyl-CoA N-acyltransferases (Nat)"/>
    <property type="match status" value="1"/>
</dbReference>
<dbReference type="InterPro" id="IPR000182">
    <property type="entry name" value="GNAT_dom"/>
</dbReference>
<dbReference type="Proteomes" id="UP000515823">
    <property type="component" value="Chromosome"/>
</dbReference>
<dbReference type="InterPro" id="IPR016181">
    <property type="entry name" value="Acyl_CoA_acyltransferase"/>
</dbReference>